<dbReference type="Proteomes" id="UP000078544">
    <property type="component" value="Unassembled WGS sequence"/>
</dbReference>
<keyword evidence="1" id="KW-0812">Transmembrane</keyword>
<gene>
    <name evidence="3" type="ORF">AAL_07063</name>
</gene>
<dbReference type="AlphaFoldDB" id="A0A167Y447"/>
<name>A0A167Y447_9HYPO</name>
<accession>A0A167Y447</accession>
<sequence length="108" mass="10256">MKTFTALSIALLAATQGASAQSSAAVSTVVCSACVPVSSTPDIVTRSPVPTTPCTAPSLITVAATGGAVPGANSTASLPPPVAAANAMTMFAGATGLFAFAIGAALFA</sequence>
<keyword evidence="1" id="KW-0472">Membrane</keyword>
<reference evidence="3 4" key="1">
    <citation type="journal article" date="2016" name="Genome Biol. Evol.">
        <title>Divergent and convergent evolution of fungal pathogenicity.</title>
        <authorList>
            <person name="Shang Y."/>
            <person name="Xiao G."/>
            <person name="Zheng P."/>
            <person name="Cen K."/>
            <person name="Zhan S."/>
            <person name="Wang C."/>
        </authorList>
    </citation>
    <scope>NUCLEOTIDE SEQUENCE [LARGE SCALE GENOMIC DNA]</scope>
    <source>
        <strain evidence="3 4">RCEF 2490</strain>
    </source>
</reference>
<feature type="signal peptide" evidence="2">
    <location>
        <begin position="1"/>
        <end position="20"/>
    </location>
</feature>
<evidence type="ECO:0000313" key="4">
    <source>
        <dbReference type="Proteomes" id="UP000078544"/>
    </source>
</evidence>
<protein>
    <submittedName>
        <fullName evidence="3">Uncharacterized protein</fullName>
    </submittedName>
</protein>
<keyword evidence="1" id="KW-1133">Transmembrane helix</keyword>
<organism evidence="3 4">
    <name type="scientific">Moelleriella libera RCEF 2490</name>
    <dbReference type="NCBI Taxonomy" id="1081109"/>
    <lineage>
        <taxon>Eukaryota</taxon>
        <taxon>Fungi</taxon>
        <taxon>Dikarya</taxon>
        <taxon>Ascomycota</taxon>
        <taxon>Pezizomycotina</taxon>
        <taxon>Sordariomycetes</taxon>
        <taxon>Hypocreomycetidae</taxon>
        <taxon>Hypocreales</taxon>
        <taxon>Clavicipitaceae</taxon>
        <taxon>Moelleriella</taxon>
    </lineage>
</organism>
<feature type="transmembrane region" description="Helical" evidence="1">
    <location>
        <begin position="87"/>
        <end position="107"/>
    </location>
</feature>
<proteinExistence type="predicted"/>
<evidence type="ECO:0000256" key="2">
    <source>
        <dbReference type="SAM" id="SignalP"/>
    </source>
</evidence>
<comment type="caution">
    <text evidence="3">The sequence shown here is derived from an EMBL/GenBank/DDBJ whole genome shotgun (WGS) entry which is preliminary data.</text>
</comment>
<feature type="chain" id="PRO_5007894601" evidence="2">
    <location>
        <begin position="21"/>
        <end position="108"/>
    </location>
</feature>
<dbReference type="EMBL" id="AZGY01000020">
    <property type="protein sequence ID" value="KZZ90837.1"/>
    <property type="molecule type" value="Genomic_DNA"/>
</dbReference>
<keyword evidence="2" id="KW-0732">Signal</keyword>
<evidence type="ECO:0000313" key="3">
    <source>
        <dbReference type="EMBL" id="KZZ90837.1"/>
    </source>
</evidence>
<keyword evidence="4" id="KW-1185">Reference proteome</keyword>
<evidence type="ECO:0000256" key="1">
    <source>
        <dbReference type="SAM" id="Phobius"/>
    </source>
</evidence>